<dbReference type="PATRIC" id="fig|106634.4.peg.1432"/>
<keyword evidence="3" id="KW-0255">Endonuclease</keyword>
<evidence type="ECO:0000259" key="2">
    <source>
        <dbReference type="PROSITE" id="PS50164"/>
    </source>
</evidence>
<dbReference type="EMBL" id="CP011367">
    <property type="protein sequence ID" value="AKJ95123.1"/>
    <property type="molecule type" value="Genomic_DNA"/>
</dbReference>
<reference evidence="3 4" key="1">
    <citation type="submission" date="2015-04" db="EMBL/GenBank/DDBJ databases">
        <title>Complete Sequence for the Genome of the Thioalkalivibrio versutus D301.</title>
        <authorList>
            <person name="Mu T."/>
            <person name="Zhou J."/>
            <person name="Xu X."/>
        </authorList>
    </citation>
    <scope>NUCLEOTIDE SEQUENCE [LARGE SCALE GENOMIC DNA]</scope>
    <source>
        <strain evidence="3 4">D301</strain>
    </source>
</reference>
<comment type="similarity">
    <text evidence="1">Belongs to the UPF0213 family.</text>
</comment>
<dbReference type="KEGG" id="tvr:TVD_07005"/>
<dbReference type="STRING" id="106634.TVD_07005"/>
<dbReference type="PANTHER" id="PTHR34477:SF5">
    <property type="entry name" value="BSL5627 PROTEIN"/>
    <property type="match status" value="1"/>
</dbReference>
<dbReference type="SMART" id="SM00465">
    <property type="entry name" value="GIYc"/>
    <property type="match status" value="1"/>
</dbReference>
<dbReference type="CDD" id="cd10448">
    <property type="entry name" value="GIY-YIG_unchar_3"/>
    <property type="match status" value="1"/>
</dbReference>
<dbReference type="AlphaFoldDB" id="A0A0G3G1Q7"/>
<evidence type="ECO:0000313" key="4">
    <source>
        <dbReference type="Proteomes" id="UP000064201"/>
    </source>
</evidence>
<dbReference type="InterPro" id="IPR000305">
    <property type="entry name" value="GIY-YIG_endonuc"/>
</dbReference>
<dbReference type="Pfam" id="PF01541">
    <property type="entry name" value="GIY-YIG"/>
    <property type="match status" value="1"/>
</dbReference>
<accession>A0A0G3G1Q7</accession>
<keyword evidence="3" id="KW-0540">Nuclease</keyword>
<dbReference type="OrthoDB" id="9807770at2"/>
<dbReference type="Gene3D" id="3.40.1440.10">
    <property type="entry name" value="GIY-YIG endonuclease"/>
    <property type="match status" value="1"/>
</dbReference>
<dbReference type="SUPFAM" id="SSF82771">
    <property type="entry name" value="GIY-YIG endonuclease"/>
    <property type="match status" value="1"/>
</dbReference>
<gene>
    <name evidence="3" type="ORF">TVD_07005</name>
</gene>
<dbReference type="PROSITE" id="PS50164">
    <property type="entry name" value="GIY_YIG"/>
    <property type="match status" value="1"/>
</dbReference>
<dbReference type="InterPro" id="IPR035901">
    <property type="entry name" value="GIY-YIG_endonuc_sf"/>
</dbReference>
<evidence type="ECO:0000313" key="3">
    <source>
        <dbReference type="EMBL" id="AKJ95123.1"/>
    </source>
</evidence>
<dbReference type="GO" id="GO:0004519">
    <property type="term" value="F:endonuclease activity"/>
    <property type="evidence" value="ECO:0007669"/>
    <property type="project" value="UniProtKB-KW"/>
</dbReference>
<dbReference type="Proteomes" id="UP000064201">
    <property type="component" value="Chromosome"/>
</dbReference>
<dbReference type="InterPro" id="IPR050190">
    <property type="entry name" value="UPF0213_domain"/>
</dbReference>
<organism evidence="3 4">
    <name type="scientific">Thioalkalivibrio versutus</name>
    <dbReference type="NCBI Taxonomy" id="106634"/>
    <lineage>
        <taxon>Bacteria</taxon>
        <taxon>Pseudomonadati</taxon>
        <taxon>Pseudomonadota</taxon>
        <taxon>Gammaproteobacteria</taxon>
        <taxon>Chromatiales</taxon>
        <taxon>Ectothiorhodospiraceae</taxon>
        <taxon>Thioalkalivibrio</taxon>
    </lineage>
</organism>
<dbReference type="RefSeq" id="WP_047251191.1">
    <property type="nucleotide sequence ID" value="NZ_CP011367.1"/>
</dbReference>
<feature type="domain" description="GIY-YIG" evidence="2">
    <location>
        <begin position="3"/>
        <end position="79"/>
    </location>
</feature>
<dbReference type="PANTHER" id="PTHR34477">
    <property type="entry name" value="UPF0213 PROTEIN YHBQ"/>
    <property type="match status" value="1"/>
</dbReference>
<sequence length="96" mass="11820">MEKHPAVYILTNRREGTLYTGVTSNLLVRIAQHRNDLVPGFTRRYKLHRLVWFEQHESMDEAIRREKQIKRWRRPWKIDLVETENPAWRDLYNDLF</sequence>
<evidence type="ECO:0000256" key="1">
    <source>
        <dbReference type="ARBA" id="ARBA00007435"/>
    </source>
</evidence>
<name>A0A0G3G1Q7_9GAMM</name>
<keyword evidence="3" id="KW-0378">Hydrolase</keyword>
<keyword evidence="4" id="KW-1185">Reference proteome</keyword>
<proteinExistence type="inferred from homology"/>
<protein>
    <submittedName>
        <fullName evidence="3">Endonuclease</fullName>
    </submittedName>
</protein>